<dbReference type="PANTHER" id="PTHR47691:SF3">
    <property type="entry name" value="HTH-TYPE TRANSCRIPTIONAL REGULATOR RV0890C-RELATED"/>
    <property type="match status" value="1"/>
</dbReference>
<evidence type="ECO:0000313" key="2">
    <source>
        <dbReference type="EMBL" id="KAF9463346.1"/>
    </source>
</evidence>
<sequence>MSLIHSSFPAPPVIYGRNEAIKEIIDHIGGKFRTLVILGVPGIGKTCVASAVLYEPQIVERFGIHRHWADLGDVESLDDFRNVILQSLSCEAPVISDNGISTMSIRQDRYQPSRTQISFSTLGQPKVLPGLLVLNDFENVWNSNWKREAEDFLHELLNMPELKILITMRGAMGLPQDWWRVEINPLSLREAKQAPGRSHIGLAQFLGI</sequence>
<dbReference type="AlphaFoldDB" id="A0A9P5Y7U4"/>
<keyword evidence="3" id="KW-1185">Reference proteome</keyword>
<evidence type="ECO:0000259" key="1">
    <source>
        <dbReference type="Pfam" id="PF20703"/>
    </source>
</evidence>
<dbReference type="OrthoDB" id="2846384at2759"/>
<proteinExistence type="predicted"/>
<evidence type="ECO:0000313" key="3">
    <source>
        <dbReference type="Proteomes" id="UP000807353"/>
    </source>
</evidence>
<dbReference type="InterPro" id="IPR049052">
    <property type="entry name" value="nSTAND1"/>
</dbReference>
<feature type="domain" description="Novel STAND NTPase 1" evidence="1">
    <location>
        <begin position="14"/>
        <end position="169"/>
    </location>
</feature>
<name>A0A9P5Y7U4_9AGAR</name>
<dbReference type="InterPro" id="IPR027417">
    <property type="entry name" value="P-loop_NTPase"/>
</dbReference>
<dbReference type="Gene3D" id="3.40.50.300">
    <property type="entry name" value="P-loop containing nucleotide triphosphate hydrolases"/>
    <property type="match status" value="1"/>
</dbReference>
<organism evidence="2 3">
    <name type="scientific">Collybia nuda</name>
    <dbReference type="NCBI Taxonomy" id="64659"/>
    <lineage>
        <taxon>Eukaryota</taxon>
        <taxon>Fungi</taxon>
        <taxon>Dikarya</taxon>
        <taxon>Basidiomycota</taxon>
        <taxon>Agaricomycotina</taxon>
        <taxon>Agaricomycetes</taxon>
        <taxon>Agaricomycetidae</taxon>
        <taxon>Agaricales</taxon>
        <taxon>Tricholomatineae</taxon>
        <taxon>Clitocybaceae</taxon>
        <taxon>Collybia</taxon>
    </lineage>
</organism>
<dbReference type="SUPFAM" id="SSF52540">
    <property type="entry name" value="P-loop containing nucleoside triphosphate hydrolases"/>
    <property type="match status" value="1"/>
</dbReference>
<dbReference type="Pfam" id="PF20703">
    <property type="entry name" value="nSTAND1"/>
    <property type="match status" value="1"/>
</dbReference>
<reference evidence="2" key="1">
    <citation type="submission" date="2020-11" db="EMBL/GenBank/DDBJ databases">
        <authorList>
            <consortium name="DOE Joint Genome Institute"/>
            <person name="Ahrendt S."/>
            <person name="Riley R."/>
            <person name="Andreopoulos W."/>
            <person name="Labutti K."/>
            <person name="Pangilinan J."/>
            <person name="Ruiz-Duenas F.J."/>
            <person name="Barrasa J.M."/>
            <person name="Sanchez-Garcia M."/>
            <person name="Camarero S."/>
            <person name="Miyauchi S."/>
            <person name="Serrano A."/>
            <person name="Linde D."/>
            <person name="Babiker R."/>
            <person name="Drula E."/>
            <person name="Ayuso-Fernandez I."/>
            <person name="Pacheco R."/>
            <person name="Padilla G."/>
            <person name="Ferreira P."/>
            <person name="Barriuso J."/>
            <person name="Kellner H."/>
            <person name="Castanera R."/>
            <person name="Alfaro M."/>
            <person name="Ramirez L."/>
            <person name="Pisabarro A.G."/>
            <person name="Kuo A."/>
            <person name="Tritt A."/>
            <person name="Lipzen A."/>
            <person name="He G."/>
            <person name="Yan M."/>
            <person name="Ng V."/>
            <person name="Cullen D."/>
            <person name="Martin F."/>
            <person name="Rosso M.-N."/>
            <person name="Henrissat B."/>
            <person name="Hibbett D."/>
            <person name="Martinez A.T."/>
            <person name="Grigoriev I.V."/>
        </authorList>
    </citation>
    <scope>NUCLEOTIDE SEQUENCE</scope>
    <source>
        <strain evidence="2">CBS 247.69</strain>
    </source>
</reference>
<dbReference type="EMBL" id="MU150263">
    <property type="protein sequence ID" value="KAF9463346.1"/>
    <property type="molecule type" value="Genomic_DNA"/>
</dbReference>
<gene>
    <name evidence="2" type="ORF">BDZ94DRAFT_1321877</name>
</gene>
<protein>
    <recommendedName>
        <fullName evidence="1">Novel STAND NTPase 1 domain-containing protein</fullName>
    </recommendedName>
</protein>
<comment type="caution">
    <text evidence="2">The sequence shown here is derived from an EMBL/GenBank/DDBJ whole genome shotgun (WGS) entry which is preliminary data.</text>
</comment>
<accession>A0A9P5Y7U4</accession>
<dbReference type="PANTHER" id="PTHR47691">
    <property type="entry name" value="REGULATOR-RELATED"/>
    <property type="match status" value="1"/>
</dbReference>
<dbReference type="Proteomes" id="UP000807353">
    <property type="component" value="Unassembled WGS sequence"/>
</dbReference>